<accession>A0ABU7XYX2</accession>
<dbReference type="SUPFAM" id="SSF46689">
    <property type="entry name" value="Homeodomain-like"/>
    <property type="match status" value="1"/>
</dbReference>
<feature type="transmembrane region" description="Helical" evidence="4">
    <location>
        <begin position="169"/>
        <end position="187"/>
    </location>
</feature>
<evidence type="ECO:0000256" key="3">
    <source>
        <dbReference type="ARBA" id="ARBA00023163"/>
    </source>
</evidence>
<keyword evidence="4" id="KW-0472">Membrane</keyword>
<organism evidence="6 7">
    <name type="scientific">Flavivirga spongiicola</name>
    <dbReference type="NCBI Taxonomy" id="421621"/>
    <lineage>
        <taxon>Bacteria</taxon>
        <taxon>Pseudomonadati</taxon>
        <taxon>Bacteroidota</taxon>
        <taxon>Flavobacteriia</taxon>
        <taxon>Flavobacteriales</taxon>
        <taxon>Flavobacteriaceae</taxon>
        <taxon>Flavivirga</taxon>
    </lineage>
</organism>
<keyword evidence="3" id="KW-0804">Transcription</keyword>
<sequence>MIVFIFIISFLQGAIFGLIVLFSKFYRSDINKYLAYTILTVSSIGLMNGVEDYFDNSNLFFYALLDNIPLEVLFPATFLTFVSLKTSIKRLKGKHVFLYIPFYLFSIINIMIVTLDAVGLIYDSNIRSFIYILFDIEYYFILIYSIFGGAFCLVFISNAKHLEEKSRKWLKYLTIVYFALILMWVFMELYSILTDKDSLYTEYVLWIGVTTFFYWMSYKGLIRFKLLDDRYEITQIIQSSLPKEKKETKKDISNIHFQKLETLMLDNHAYLDADLSREYMANQIGISPGYLSKIINDITNDNFSGYVNAYRVDVVKSMMANPEFDKYSLLAIGYESGFISKTGFYNAFKKYTGMTPNAYKTKINKS</sequence>
<keyword evidence="4" id="KW-0812">Transmembrane</keyword>
<evidence type="ECO:0000259" key="5">
    <source>
        <dbReference type="PROSITE" id="PS01124"/>
    </source>
</evidence>
<feature type="domain" description="HTH araC/xylS-type" evidence="5">
    <location>
        <begin position="258"/>
        <end position="362"/>
    </location>
</feature>
<feature type="transmembrane region" description="Helical" evidence="4">
    <location>
        <begin position="96"/>
        <end position="118"/>
    </location>
</feature>
<dbReference type="PROSITE" id="PS01124">
    <property type="entry name" value="HTH_ARAC_FAMILY_2"/>
    <property type="match status" value="1"/>
</dbReference>
<dbReference type="InterPro" id="IPR018062">
    <property type="entry name" value="HTH_AraC-typ_CS"/>
</dbReference>
<evidence type="ECO:0000256" key="2">
    <source>
        <dbReference type="ARBA" id="ARBA00023125"/>
    </source>
</evidence>
<evidence type="ECO:0000313" key="7">
    <source>
        <dbReference type="Proteomes" id="UP001337305"/>
    </source>
</evidence>
<dbReference type="RefSeq" id="WP_303308217.1">
    <property type="nucleotide sequence ID" value="NZ_JAODOP010000004.1"/>
</dbReference>
<dbReference type="InterPro" id="IPR018060">
    <property type="entry name" value="HTH_AraC"/>
</dbReference>
<dbReference type="SMART" id="SM00342">
    <property type="entry name" value="HTH_ARAC"/>
    <property type="match status" value="1"/>
</dbReference>
<keyword evidence="4" id="KW-1133">Transmembrane helix</keyword>
<keyword evidence="1" id="KW-0805">Transcription regulation</keyword>
<dbReference type="InterPro" id="IPR009057">
    <property type="entry name" value="Homeodomain-like_sf"/>
</dbReference>
<feature type="transmembrane region" description="Helical" evidence="4">
    <location>
        <begin position="62"/>
        <end position="84"/>
    </location>
</feature>
<gene>
    <name evidence="6" type="ORF">N1F79_22655</name>
</gene>
<dbReference type="PANTHER" id="PTHR43280">
    <property type="entry name" value="ARAC-FAMILY TRANSCRIPTIONAL REGULATOR"/>
    <property type="match status" value="1"/>
</dbReference>
<feature type="transmembrane region" description="Helical" evidence="4">
    <location>
        <begin position="199"/>
        <end position="216"/>
    </location>
</feature>
<evidence type="ECO:0000256" key="4">
    <source>
        <dbReference type="SAM" id="Phobius"/>
    </source>
</evidence>
<feature type="transmembrane region" description="Helical" evidence="4">
    <location>
        <begin position="138"/>
        <end position="157"/>
    </location>
</feature>
<evidence type="ECO:0000256" key="1">
    <source>
        <dbReference type="ARBA" id="ARBA00023015"/>
    </source>
</evidence>
<keyword evidence="2" id="KW-0238">DNA-binding</keyword>
<dbReference type="EMBL" id="JAODOP010000004">
    <property type="protein sequence ID" value="MEF3835941.1"/>
    <property type="molecule type" value="Genomic_DNA"/>
</dbReference>
<keyword evidence="7" id="KW-1185">Reference proteome</keyword>
<feature type="transmembrane region" description="Helical" evidence="4">
    <location>
        <begin position="6"/>
        <end position="26"/>
    </location>
</feature>
<name>A0ABU7XYX2_9FLAO</name>
<proteinExistence type="predicted"/>
<comment type="caution">
    <text evidence="6">The sequence shown here is derived from an EMBL/GenBank/DDBJ whole genome shotgun (WGS) entry which is preliminary data.</text>
</comment>
<dbReference type="Proteomes" id="UP001337305">
    <property type="component" value="Unassembled WGS sequence"/>
</dbReference>
<dbReference type="Pfam" id="PF12833">
    <property type="entry name" value="HTH_18"/>
    <property type="match status" value="1"/>
</dbReference>
<feature type="transmembrane region" description="Helical" evidence="4">
    <location>
        <begin position="33"/>
        <end position="50"/>
    </location>
</feature>
<dbReference type="PANTHER" id="PTHR43280:SF29">
    <property type="entry name" value="ARAC-FAMILY TRANSCRIPTIONAL REGULATOR"/>
    <property type="match status" value="1"/>
</dbReference>
<evidence type="ECO:0000313" key="6">
    <source>
        <dbReference type="EMBL" id="MEF3835941.1"/>
    </source>
</evidence>
<protein>
    <submittedName>
        <fullName evidence="6">AraC family transcriptional regulator</fullName>
    </submittedName>
</protein>
<reference evidence="6 7" key="1">
    <citation type="submission" date="2022-09" db="EMBL/GenBank/DDBJ databases">
        <title>Genome sequencing of Flavivirga sp. MEBiC05379.</title>
        <authorList>
            <person name="Oh H.-M."/>
            <person name="Kwon K.K."/>
            <person name="Park M.J."/>
            <person name="Yang S.-H."/>
        </authorList>
    </citation>
    <scope>NUCLEOTIDE SEQUENCE [LARGE SCALE GENOMIC DNA]</scope>
    <source>
        <strain evidence="6 7">MEBiC05379</strain>
    </source>
</reference>
<dbReference type="PROSITE" id="PS00041">
    <property type="entry name" value="HTH_ARAC_FAMILY_1"/>
    <property type="match status" value="1"/>
</dbReference>
<dbReference type="Gene3D" id="1.10.10.60">
    <property type="entry name" value="Homeodomain-like"/>
    <property type="match status" value="2"/>
</dbReference>